<dbReference type="AlphaFoldDB" id="A0A4Y2JNC7"/>
<reference evidence="2 3" key="1">
    <citation type="journal article" date="2019" name="Sci. Rep.">
        <title>Orb-weaving spider Araneus ventricosus genome elucidates the spidroin gene catalogue.</title>
        <authorList>
            <person name="Kono N."/>
            <person name="Nakamura H."/>
            <person name="Ohtoshi R."/>
            <person name="Moran D.A.P."/>
            <person name="Shinohara A."/>
            <person name="Yoshida Y."/>
            <person name="Fujiwara M."/>
            <person name="Mori M."/>
            <person name="Tomita M."/>
            <person name="Arakawa K."/>
        </authorList>
    </citation>
    <scope>NUCLEOTIDE SEQUENCE [LARGE SCALE GENOMIC DNA]</scope>
</reference>
<feature type="region of interest" description="Disordered" evidence="1">
    <location>
        <begin position="39"/>
        <end position="61"/>
    </location>
</feature>
<comment type="caution">
    <text evidence="2">The sequence shown here is derived from an EMBL/GenBank/DDBJ whole genome shotgun (WGS) entry which is preliminary data.</text>
</comment>
<evidence type="ECO:0000256" key="1">
    <source>
        <dbReference type="SAM" id="MobiDB-lite"/>
    </source>
</evidence>
<feature type="compositionally biased region" description="Low complexity" evidence="1">
    <location>
        <begin position="47"/>
        <end position="61"/>
    </location>
</feature>
<proteinExistence type="predicted"/>
<accession>A0A4Y2JNC7</accession>
<dbReference type="Proteomes" id="UP000499080">
    <property type="component" value="Unassembled WGS sequence"/>
</dbReference>
<gene>
    <name evidence="2" type="ORF">AVEN_192444_1</name>
</gene>
<name>A0A4Y2JNC7_ARAVE</name>
<evidence type="ECO:0000313" key="2">
    <source>
        <dbReference type="EMBL" id="GBM90626.1"/>
    </source>
</evidence>
<sequence length="113" mass="12545">MKDAQKIIGRCKPSKSKREREKNSHLSSSFFSSWLKENVNEGESNTEPSGESAASSSASELSVPGTIEELVSCEIPVNCSEGESVLFDLNDPETWRENLTNTQRCFIISKLMN</sequence>
<dbReference type="EMBL" id="BGPR01003639">
    <property type="protein sequence ID" value="GBM90626.1"/>
    <property type="molecule type" value="Genomic_DNA"/>
</dbReference>
<feature type="region of interest" description="Disordered" evidence="1">
    <location>
        <begin position="1"/>
        <end position="27"/>
    </location>
</feature>
<protein>
    <submittedName>
        <fullName evidence="2">Uncharacterized protein</fullName>
    </submittedName>
</protein>
<evidence type="ECO:0000313" key="3">
    <source>
        <dbReference type="Proteomes" id="UP000499080"/>
    </source>
</evidence>
<keyword evidence="3" id="KW-1185">Reference proteome</keyword>
<organism evidence="2 3">
    <name type="scientific">Araneus ventricosus</name>
    <name type="common">Orbweaver spider</name>
    <name type="synonym">Epeira ventricosa</name>
    <dbReference type="NCBI Taxonomy" id="182803"/>
    <lineage>
        <taxon>Eukaryota</taxon>
        <taxon>Metazoa</taxon>
        <taxon>Ecdysozoa</taxon>
        <taxon>Arthropoda</taxon>
        <taxon>Chelicerata</taxon>
        <taxon>Arachnida</taxon>
        <taxon>Araneae</taxon>
        <taxon>Araneomorphae</taxon>
        <taxon>Entelegynae</taxon>
        <taxon>Araneoidea</taxon>
        <taxon>Araneidae</taxon>
        <taxon>Araneus</taxon>
    </lineage>
</organism>